<keyword evidence="1" id="KW-0812">Transmembrane</keyword>
<dbReference type="Proteomes" id="UP000095283">
    <property type="component" value="Unplaced"/>
</dbReference>
<keyword evidence="1" id="KW-0472">Membrane</keyword>
<keyword evidence="2" id="KW-1185">Reference proteome</keyword>
<sequence>MTMSEYMLPGNTYKFQLDYFLRLLIAVRLVSEVASSRAMIPSEMNEILIIVTGIVALLALILLVFVYCHYKCRCTRRKRKETQLPHVKITMHNQKTALSIDCPDIDFIDSKTTNIVSSTVQVSSVHNTPHNV</sequence>
<organism evidence="2 3">
    <name type="scientific">Heterorhabditis bacteriophora</name>
    <name type="common">Entomopathogenic nematode worm</name>
    <dbReference type="NCBI Taxonomy" id="37862"/>
    <lineage>
        <taxon>Eukaryota</taxon>
        <taxon>Metazoa</taxon>
        <taxon>Ecdysozoa</taxon>
        <taxon>Nematoda</taxon>
        <taxon>Chromadorea</taxon>
        <taxon>Rhabditida</taxon>
        <taxon>Rhabditina</taxon>
        <taxon>Rhabditomorpha</taxon>
        <taxon>Strongyloidea</taxon>
        <taxon>Heterorhabditidae</taxon>
        <taxon>Heterorhabditis</taxon>
    </lineage>
</organism>
<evidence type="ECO:0000313" key="3">
    <source>
        <dbReference type="WBParaSite" id="Hba_17252"/>
    </source>
</evidence>
<protein>
    <submittedName>
        <fullName evidence="3">Uncharacterized protein</fullName>
    </submittedName>
</protein>
<dbReference type="AlphaFoldDB" id="A0A1I7XID2"/>
<feature type="transmembrane region" description="Helical" evidence="1">
    <location>
        <begin position="47"/>
        <end position="70"/>
    </location>
</feature>
<evidence type="ECO:0000313" key="2">
    <source>
        <dbReference type="Proteomes" id="UP000095283"/>
    </source>
</evidence>
<reference evidence="3" key="1">
    <citation type="submission" date="2016-11" db="UniProtKB">
        <authorList>
            <consortium name="WormBaseParasite"/>
        </authorList>
    </citation>
    <scope>IDENTIFICATION</scope>
</reference>
<name>A0A1I7XID2_HETBA</name>
<dbReference type="WBParaSite" id="Hba_17252">
    <property type="protein sequence ID" value="Hba_17252"/>
    <property type="gene ID" value="Hba_17252"/>
</dbReference>
<evidence type="ECO:0000256" key="1">
    <source>
        <dbReference type="SAM" id="Phobius"/>
    </source>
</evidence>
<accession>A0A1I7XID2</accession>
<proteinExistence type="predicted"/>
<keyword evidence="1" id="KW-1133">Transmembrane helix</keyword>